<evidence type="ECO:0000313" key="2">
    <source>
        <dbReference type="Proteomes" id="UP000726136"/>
    </source>
</evidence>
<organism evidence="1 2">
    <name type="scientific">Vibrio anguillarum</name>
    <name type="common">Listonella anguillarum</name>
    <dbReference type="NCBI Taxonomy" id="55601"/>
    <lineage>
        <taxon>Bacteria</taxon>
        <taxon>Pseudomonadati</taxon>
        <taxon>Pseudomonadota</taxon>
        <taxon>Gammaproteobacteria</taxon>
        <taxon>Vibrionales</taxon>
        <taxon>Vibrionaceae</taxon>
        <taxon>Vibrio</taxon>
    </lineage>
</organism>
<name>A0ABR9ZA92_VIBAN</name>
<comment type="caution">
    <text evidence="1">The sequence shown here is derived from an EMBL/GenBank/DDBJ whole genome shotgun (WGS) entry which is preliminary data.</text>
</comment>
<sequence length="169" mass="19912">MHNLKKIPMGCIGNMGVISCLKGTDEFNKACIAAPKLLGFENSEQNEWPFFNQSWGAYLLYCLIVVPKELYELDPEGDFYKELKRKNVMRHFEIHAESNSFSDKPDYHFRSMRNSVSHVNYSLDNSDLFEMWDHKPGQPNNRHWHVSIKHDDMQKFFVELAECLVPYFK</sequence>
<proteinExistence type="predicted"/>
<evidence type="ECO:0000313" key="1">
    <source>
        <dbReference type="EMBL" id="MBF4375373.1"/>
    </source>
</evidence>
<dbReference type="PROSITE" id="PS51257">
    <property type="entry name" value="PROKAR_LIPOPROTEIN"/>
    <property type="match status" value="1"/>
</dbReference>
<accession>A0ABR9ZA92</accession>
<gene>
    <name evidence="1" type="ORF">EAY46_20285</name>
</gene>
<protein>
    <recommendedName>
        <fullName evidence="3">pEK499-p136 HEPN domain-containing protein</fullName>
    </recommendedName>
</protein>
<keyword evidence="2" id="KW-1185">Reference proteome</keyword>
<reference evidence="1 2" key="1">
    <citation type="journal article" date="2021" name="PeerJ">
        <title>Analysis of 44 Vibrio anguillarum genomes reveals high genetic diversity.</title>
        <authorList>
            <person name="Hansen M.J."/>
            <person name="Dalsgaard I."/>
        </authorList>
    </citation>
    <scope>NUCLEOTIDE SEQUENCE [LARGE SCALE GENOMIC DNA]</scope>
    <source>
        <strain evidence="1 2">040915-1/1B</strain>
    </source>
</reference>
<dbReference type="Proteomes" id="UP000726136">
    <property type="component" value="Unassembled WGS sequence"/>
</dbReference>
<dbReference type="RefSeq" id="WP_194664252.1">
    <property type="nucleotide sequence ID" value="NZ_RDPI01000118.1"/>
</dbReference>
<dbReference type="EMBL" id="RDPI01000118">
    <property type="protein sequence ID" value="MBF4375373.1"/>
    <property type="molecule type" value="Genomic_DNA"/>
</dbReference>
<evidence type="ECO:0008006" key="3">
    <source>
        <dbReference type="Google" id="ProtNLM"/>
    </source>
</evidence>